<dbReference type="EMBL" id="JBITLV010000003">
    <property type="protein sequence ID" value="MFI7587757.1"/>
    <property type="molecule type" value="Genomic_DNA"/>
</dbReference>
<evidence type="ECO:0000256" key="12">
    <source>
        <dbReference type="PROSITE-ProRule" id="PRU01319"/>
    </source>
</evidence>
<evidence type="ECO:0000256" key="7">
    <source>
        <dbReference type="ARBA" id="ARBA00022722"/>
    </source>
</evidence>
<evidence type="ECO:0000256" key="9">
    <source>
        <dbReference type="ARBA" id="ARBA00022759"/>
    </source>
</evidence>
<keyword evidence="7 12" id="KW-0540">Nuclease</keyword>
<reference evidence="16 17" key="1">
    <citation type="submission" date="2024-10" db="EMBL/GenBank/DDBJ databases">
        <title>The Natural Products Discovery Center: Release of the First 8490 Sequenced Strains for Exploring Actinobacteria Biosynthetic Diversity.</title>
        <authorList>
            <person name="Kalkreuter E."/>
            <person name="Kautsar S.A."/>
            <person name="Yang D."/>
            <person name="Bader C.D."/>
            <person name="Teijaro C.N."/>
            <person name="Fluegel L."/>
            <person name="Davis C.M."/>
            <person name="Simpson J.R."/>
            <person name="Lauterbach L."/>
            <person name="Steele A.D."/>
            <person name="Gui C."/>
            <person name="Meng S."/>
            <person name="Li G."/>
            <person name="Viehrig K."/>
            <person name="Ye F."/>
            <person name="Su P."/>
            <person name="Kiefer A.F."/>
            <person name="Nichols A."/>
            <person name="Cepeda A.J."/>
            <person name="Yan W."/>
            <person name="Fan B."/>
            <person name="Jiang Y."/>
            <person name="Adhikari A."/>
            <person name="Zheng C.-J."/>
            <person name="Schuster L."/>
            <person name="Cowan T.M."/>
            <person name="Smanski M.J."/>
            <person name="Chevrette M.G."/>
            <person name="De Carvalho L.P.S."/>
            <person name="Shen B."/>
        </authorList>
    </citation>
    <scope>NUCLEOTIDE SEQUENCE [LARGE SCALE GENOMIC DNA]</scope>
    <source>
        <strain evidence="16 17">NPDC049639</strain>
    </source>
</reference>
<feature type="binding site" evidence="12">
    <location>
        <position position="137"/>
    </location>
    <ligand>
        <name>a divalent metal cation</name>
        <dbReference type="ChEBI" id="CHEBI:60240"/>
    </ligand>
</feature>
<comment type="catalytic activity">
    <reaction evidence="1 12 13">
        <text>Endonucleolytic cleavage to 5'-phosphomonoester.</text>
        <dbReference type="EC" id="3.1.26.4"/>
    </reaction>
</comment>
<evidence type="ECO:0000256" key="5">
    <source>
        <dbReference type="ARBA" id="ARBA00007383"/>
    </source>
</evidence>
<comment type="function">
    <text evidence="3 13">Endonuclease that specifically degrades the RNA of RNA-DNA hybrids.</text>
</comment>
<evidence type="ECO:0000259" key="15">
    <source>
        <dbReference type="PROSITE" id="PS51975"/>
    </source>
</evidence>
<comment type="cofactor">
    <cofactor evidence="12">
        <name>Mn(2+)</name>
        <dbReference type="ChEBI" id="CHEBI:29035"/>
    </cofactor>
    <cofactor evidence="12">
        <name>Mg(2+)</name>
        <dbReference type="ChEBI" id="CHEBI:18420"/>
    </cofactor>
    <text evidence="12">Manganese or magnesium. Binds 1 divalent metal ion per monomer in the absence of substrate. May bind a second metal ion after substrate binding.</text>
</comment>
<name>A0ABW8AN34_9ACTN</name>
<evidence type="ECO:0000256" key="13">
    <source>
        <dbReference type="RuleBase" id="RU003515"/>
    </source>
</evidence>
<evidence type="ECO:0000256" key="11">
    <source>
        <dbReference type="ARBA" id="ARBA00023211"/>
    </source>
</evidence>
<dbReference type="PANTHER" id="PTHR10954:SF18">
    <property type="entry name" value="RIBONUCLEASE HII"/>
    <property type="match status" value="1"/>
</dbReference>
<dbReference type="RefSeq" id="WP_398280030.1">
    <property type="nucleotide sequence ID" value="NZ_JBITLV010000003.1"/>
</dbReference>
<feature type="binding site" evidence="12">
    <location>
        <position position="44"/>
    </location>
    <ligand>
        <name>a divalent metal cation</name>
        <dbReference type="ChEBI" id="CHEBI:60240"/>
    </ligand>
</feature>
<comment type="cofactor">
    <cofactor evidence="2">
        <name>Mg(2+)</name>
        <dbReference type="ChEBI" id="CHEBI:18420"/>
    </cofactor>
</comment>
<protein>
    <recommendedName>
        <fullName evidence="13">Ribonuclease</fullName>
        <ecNumber evidence="13">3.1.26.4</ecNumber>
    </recommendedName>
</protein>
<keyword evidence="10 12" id="KW-0378">Hydrolase</keyword>
<evidence type="ECO:0000256" key="2">
    <source>
        <dbReference type="ARBA" id="ARBA00001946"/>
    </source>
</evidence>
<evidence type="ECO:0000256" key="1">
    <source>
        <dbReference type="ARBA" id="ARBA00000077"/>
    </source>
</evidence>
<evidence type="ECO:0000256" key="8">
    <source>
        <dbReference type="ARBA" id="ARBA00022723"/>
    </source>
</evidence>
<sequence>MATATRKAPPRARKAPSRSSSPSLREERRLLRDGGHRLLAAVDEVGRGALAGPVTVGVVLIDEATRSAPSGVRDSKLLTPAARQALVPKLRRWAPRHAVGHAEPAEIDRFGIIAALRLAARRALAALPEAPDCVLLDGSHDWLSVPVTVLPEPERPVQVEALFDLPPEAARLGPVAPAIDLRAGGAQLDLSAVRETPDLPGAFAAPVVTRVKADMRCAAVAAASVLAKVERDAIMVELAGRHPEYAWHENKGYSAPEHIEALRRFGATPLHRRSWSLPGTEHAVLPF</sequence>
<dbReference type="GO" id="GO:0004523">
    <property type="term" value="F:RNA-DNA hybrid ribonuclease activity"/>
    <property type="evidence" value="ECO:0007669"/>
    <property type="project" value="UniProtKB-EC"/>
</dbReference>
<dbReference type="Proteomes" id="UP001612915">
    <property type="component" value="Unassembled WGS sequence"/>
</dbReference>
<dbReference type="InterPro" id="IPR001352">
    <property type="entry name" value="RNase_HII/HIII"/>
</dbReference>
<dbReference type="CDD" id="cd07182">
    <property type="entry name" value="RNase_HII_bacteria_HII_like"/>
    <property type="match status" value="1"/>
</dbReference>
<dbReference type="PROSITE" id="PS51975">
    <property type="entry name" value="RNASE_H_2"/>
    <property type="match status" value="1"/>
</dbReference>
<gene>
    <name evidence="16" type="ORF">ACIB24_11845</name>
</gene>
<evidence type="ECO:0000256" key="6">
    <source>
        <dbReference type="ARBA" id="ARBA00022490"/>
    </source>
</evidence>
<keyword evidence="11" id="KW-0464">Manganese</keyword>
<proteinExistence type="inferred from homology"/>
<dbReference type="PANTHER" id="PTHR10954">
    <property type="entry name" value="RIBONUCLEASE H2 SUBUNIT A"/>
    <property type="match status" value="1"/>
</dbReference>
<evidence type="ECO:0000256" key="4">
    <source>
        <dbReference type="ARBA" id="ARBA00004496"/>
    </source>
</evidence>
<evidence type="ECO:0000256" key="14">
    <source>
        <dbReference type="SAM" id="MobiDB-lite"/>
    </source>
</evidence>
<evidence type="ECO:0000256" key="10">
    <source>
        <dbReference type="ARBA" id="ARBA00022801"/>
    </source>
</evidence>
<feature type="binding site" evidence="12">
    <location>
        <position position="43"/>
    </location>
    <ligand>
        <name>a divalent metal cation</name>
        <dbReference type="ChEBI" id="CHEBI:60240"/>
    </ligand>
</feature>
<comment type="subcellular location">
    <subcellularLocation>
        <location evidence="4">Cytoplasm</location>
    </subcellularLocation>
</comment>
<keyword evidence="17" id="KW-1185">Reference proteome</keyword>
<feature type="domain" description="RNase H type-2" evidence="15">
    <location>
        <begin position="37"/>
        <end position="287"/>
    </location>
</feature>
<dbReference type="InterPro" id="IPR022898">
    <property type="entry name" value="RNase_HII"/>
</dbReference>
<comment type="similarity">
    <text evidence="5 13">Belongs to the RNase HII family.</text>
</comment>
<dbReference type="SUPFAM" id="SSF53098">
    <property type="entry name" value="Ribonuclease H-like"/>
    <property type="match status" value="2"/>
</dbReference>
<keyword evidence="9 12" id="KW-0255">Endonuclease</keyword>
<organism evidence="16 17">
    <name type="scientific">Spongisporangium articulatum</name>
    <dbReference type="NCBI Taxonomy" id="3362603"/>
    <lineage>
        <taxon>Bacteria</taxon>
        <taxon>Bacillati</taxon>
        <taxon>Actinomycetota</taxon>
        <taxon>Actinomycetes</taxon>
        <taxon>Kineosporiales</taxon>
        <taxon>Kineosporiaceae</taxon>
        <taxon>Spongisporangium</taxon>
    </lineage>
</organism>
<dbReference type="InterPro" id="IPR024567">
    <property type="entry name" value="RNase_HII/HIII_dom"/>
</dbReference>
<keyword evidence="6" id="KW-0963">Cytoplasm</keyword>
<dbReference type="InterPro" id="IPR012337">
    <property type="entry name" value="RNaseH-like_sf"/>
</dbReference>
<evidence type="ECO:0000313" key="16">
    <source>
        <dbReference type="EMBL" id="MFI7587757.1"/>
    </source>
</evidence>
<keyword evidence="8 12" id="KW-0479">Metal-binding</keyword>
<evidence type="ECO:0000313" key="17">
    <source>
        <dbReference type="Proteomes" id="UP001612915"/>
    </source>
</evidence>
<dbReference type="EC" id="3.1.26.4" evidence="13"/>
<comment type="caution">
    <text evidence="16">The sequence shown here is derived from an EMBL/GenBank/DDBJ whole genome shotgun (WGS) entry which is preliminary data.</text>
</comment>
<feature type="region of interest" description="Disordered" evidence="14">
    <location>
        <begin position="1"/>
        <end position="26"/>
    </location>
</feature>
<dbReference type="Gene3D" id="3.30.420.10">
    <property type="entry name" value="Ribonuclease H-like superfamily/Ribonuclease H"/>
    <property type="match status" value="2"/>
</dbReference>
<evidence type="ECO:0000256" key="3">
    <source>
        <dbReference type="ARBA" id="ARBA00004065"/>
    </source>
</evidence>
<accession>A0ABW8AN34</accession>
<dbReference type="Pfam" id="PF01351">
    <property type="entry name" value="RNase_HII"/>
    <property type="match status" value="2"/>
</dbReference>
<dbReference type="InterPro" id="IPR036397">
    <property type="entry name" value="RNaseH_sf"/>
</dbReference>